<gene>
    <name evidence="2" type="ORF">Microterr_14910</name>
</gene>
<name>A0ABM8DZ66_9MICO</name>
<keyword evidence="1" id="KW-0812">Transmembrane</keyword>
<evidence type="ECO:0008006" key="4">
    <source>
        <dbReference type="Google" id="ProtNLM"/>
    </source>
</evidence>
<dbReference type="EMBL" id="AP027141">
    <property type="protein sequence ID" value="BDV30831.1"/>
    <property type="molecule type" value="Genomic_DNA"/>
</dbReference>
<keyword evidence="1" id="KW-1133">Transmembrane helix</keyword>
<organism evidence="2 3">
    <name type="scientific">Microbacterium terricola</name>
    <dbReference type="NCBI Taxonomy" id="344163"/>
    <lineage>
        <taxon>Bacteria</taxon>
        <taxon>Bacillati</taxon>
        <taxon>Actinomycetota</taxon>
        <taxon>Actinomycetes</taxon>
        <taxon>Micrococcales</taxon>
        <taxon>Microbacteriaceae</taxon>
        <taxon>Microbacterium</taxon>
    </lineage>
</organism>
<dbReference type="Proteomes" id="UP001317779">
    <property type="component" value="Chromosome"/>
</dbReference>
<proteinExistence type="predicted"/>
<feature type="transmembrane region" description="Helical" evidence="1">
    <location>
        <begin position="7"/>
        <end position="29"/>
    </location>
</feature>
<feature type="transmembrane region" description="Helical" evidence="1">
    <location>
        <begin position="35"/>
        <end position="56"/>
    </location>
</feature>
<evidence type="ECO:0000256" key="1">
    <source>
        <dbReference type="SAM" id="Phobius"/>
    </source>
</evidence>
<keyword evidence="1" id="KW-0472">Membrane</keyword>
<sequence length="164" mass="18204">MWLRRAIFGWLIPAAFLLPLWLLIGWISFGSSGWALFWVFLSMPIVFVGQLVLTLLVRARGTVRAARAVSWTDVAGFGVWHCLIIALGFFNPAWWAGVFILTVAVGIALFWITLSQLWREARGAVVLHTADGMGYIPAAESTQRTPAADPEVIVLTEKRGPERP</sequence>
<feature type="transmembrane region" description="Helical" evidence="1">
    <location>
        <begin position="93"/>
        <end position="114"/>
    </location>
</feature>
<reference evidence="2 3" key="1">
    <citation type="submission" date="2022-12" db="EMBL/GenBank/DDBJ databases">
        <title>Microbacterium terricola strain KV-448 chromosome, complete genome.</title>
        <authorList>
            <person name="Oshima T."/>
            <person name="Moriya T."/>
            <person name="Bessho Y."/>
        </authorList>
    </citation>
    <scope>NUCLEOTIDE SEQUENCE [LARGE SCALE GENOMIC DNA]</scope>
    <source>
        <strain evidence="2 3">KV-448</strain>
    </source>
</reference>
<keyword evidence="3" id="KW-1185">Reference proteome</keyword>
<protein>
    <recommendedName>
        <fullName evidence="4">MFS transporter permease</fullName>
    </recommendedName>
</protein>
<evidence type="ECO:0000313" key="2">
    <source>
        <dbReference type="EMBL" id="BDV30831.1"/>
    </source>
</evidence>
<evidence type="ECO:0000313" key="3">
    <source>
        <dbReference type="Proteomes" id="UP001317779"/>
    </source>
</evidence>
<accession>A0ABM8DZ66</accession>
<feature type="transmembrane region" description="Helical" evidence="1">
    <location>
        <begin position="68"/>
        <end position="87"/>
    </location>
</feature>
<dbReference type="RefSeq" id="WP_263798594.1">
    <property type="nucleotide sequence ID" value="NZ_AP027141.1"/>
</dbReference>